<dbReference type="Proteomes" id="UP000325577">
    <property type="component" value="Linkage Group LG20"/>
</dbReference>
<evidence type="ECO:0000313" key="1">
    <source>
        <dbReference type="EMBL" id="KAA8528891.1"/>
    </source>
</evidence>
<name>A0A5J5AID3_9ASTE</name>
<keyword evidence="2" id="KW-1185">Reference proteome</keyword>
<accession>A0A5J5AID3</accession>
<dbReference type="EMBL" id="CM018044">
    <property type="protein sequence ID" value="KAA8528891.1"/>
    <property type="molecule type" value="Genomic_DNA"/>
</dbReference>
<organism evidence="1 2">
    <name type="scientific">Nyssa sinensis</name>
    <dbReference type="NCBI Taxonomy" id="561372"/>
    <lineage>
        <taxon>Eukaryota</taxon>
        <taxon>Viridiplantae</taxon>
        <taxon>Streptophyta</taxon>
        <taxon>Embryophyta</taxon>
        <taxon>Tracheophyta</taxon>
        <taxon>Spermatophyta</taxon>
        <taxon>Magnoliopsida</taxon>
        <taxon>eudicotyledons</taxon>
        <taxon>Gunneridae</taxon>
        <taxon>Pentapetalae</taxon>
        <taxon>asterids</taxon>
        <taxon>Cornales</taxon>
        <taxon>Nyssaceae</taxon>
        <taxon>Nyssa</taxon>
    </lineage>
</organism>
<reference evidence="1 2" key="1">
    <citation type="submission" date="2019-09" db="EMBL/GenBank/DDBJ databases">
        <title>A chromosome-level genome assembly of the Chinese tupelo Nyssa sinensis.</title>
        <authorList>
            <person name="Yang X."/>
            <person name="Kang M."/>
            <person name="Yang Y."/>
            <person name="Xiong H."/>
            <person name="Wang M."/>
            <person name="Zhang Z."/>
            <person name="Wang Z."/>
            <person name="Wu H."/>
            <person name="Ma T."/>
            <person name="Liu J."/>
            <person name="Xi Z."/>
        </authorList>
    </citation>
    <scope>NUCLEOTIDE SEQUENCE [LARGE SCALE GENOMIC DNA]</scope>
    <source>
        <strain evidence="1">J267</strain>
        <tissue evidence="1">Leaf</tissue>
    </source>
</reference>
<gene>
    <name evidence="1" type="ORF">F0562_033621</name>
</gene>
<dbReference type="AlphaFoldDB" id="A0A5J5AID3"/>
<sequence>MCSGDSIDLAMEKAHRRSLSNTLIENSILSHSYFSKAFDPKMDSPMTFCNKSVYSPPVFIDPKCPICCY</sequence>
<protein>
    <submittedName>
        <fullName evidence="1">Uncharacterized protein</fullName>
    </submittedName>
</protein>
<proteinExistence type="predicted"/>
<evidence type="ECO:0000313" key="2">
    <source>
        <dbReference type="Proteomes" id="UP000325577"/>
    </source>
</evidence>